<dbReference type="Gene3D" id="2.60.40.150">
    <property type="entry name" value="C2 domain"/>
    <property type="match status" value="1"/>
</dbReference>
<dbReference type="Pfam" id="PF00168">
    <property type="entry name" value="C2"/>
    <property type="match status" value="1"/>
</dbReference>
<dbReference type="PROSITE" id="PS50004">
    <property type="entry name" value="C2"/>
    <property type="match status" value="1"/>
</dbReference>
<dbReference type="CDD" id="cd04051">
    <property type="entry name" value="C2_SRC2_like"/>
    <property type="match status" value="1"/>
</dbReference>
<feature type="domain" description="C2" evidence="2">
    <location>
        <begin position="1"/>
        <end position="116"/>
    </location>
</feature>
<dbReference type="EMBL" id="JBFOLJ010000005">
    <property type="protein sequence ID" value="KAL2538585.1"/>
    <property type="molecule type" value="Genomic_DNA"/>
</dbReference>
<dbReference type="PANTHER" id="PTHR32246">
    <property type="entry name" value="INGRESSION PROTEIN FIC1"/>
    <property type="match status" value="1"/>
</dbReference>
<protein>
    <submittedName>
        <fullName evidence="3">Protein SRC2-like</fullName>
    </submittedName>
</protein>
<evidence type="ECO:0000313" key="4">
    <source>
        <dbReference type="Proteomes" id="UP001604277"/>
    </source>
</evidence>
<dbReference type="SMART" id="SM00239">
    <property type="entry name" value="C2"/>
    <property type="match status" value="1"/>
</dbReference>
<evidence type="ECO:0000256" key="1">
    <source>
        <dbReference type="SAM" id="Phobius"/>
    </source>
</evidence>
<reference evidence="4" key="1">
    <citation type="submission" date="2024-07" db="EMBL/GenBank/DDBJ databases">
        <title>Two chromosome-level genome assemblies of Korean endemic species Abeliophyllum distichum and Forsythia ovata (Oleaceae).</title>
        <authorList>
            <person name="Jang H."/>
        </authorList>
    </citation>
    <scope>NUCLEOTIDE SEQUENCE [LARGE SCALE GENOMIC DNA]</scope>
</reference>
<proteinExistence type="predicted"/>
<dbReference type="PANTHER" id="PTHR32246:SF22">
    <property type="entry name" value="C2 DOMAIN-CONTAINING PROTEIN"/>
    <property type="match status" value="1"/>
</dbReference>
<gene>
    <name evidence="3" type="ORF">Fot_19976</name>
</gene>
<dbReference type="InterPro" id="IPR035892">
    <property type="entry name" value="C2_domain_sf"/>
</dbReference>
<name>A0ABD1VML0_9LAMI</name>
<keyword evidence="1" id="KW-0472">Membrane</keyword>
<accession>A0ABD1VML0</accession>
<sequence>MDKKNDVLCRKFYLTLISAENLPKVRKIFKSKVYAKVSFGGDKKTEQRTKADKHGELNPVWNYSMKYTIVESGIIHYGLQLVIKLYCKSKLGDRYIGEIHTSIKDLFDYAYTRGGSANLSLPMKKSHAETGAILKFSYRFGERIQEKKQGFWRKVLLPGAFILLRVAGIVTLGVDVPVSFSRKHIIVNIDKLNKK</sequence>
<keyword evidence="1" id="KW-0812">Transmembrane</keyword>
<dbReference type="Proteomes" id="UP001604277">
    <property type="component" value="Unassembled WGS sequence"/>
</dbReference>
<dbReference type="InterPro" id="IPR000008">
    <property type="entry name" value="C2_dom"/>
</dbReference>
<organism evidence="3 4">
    <name type="scientific">Forsythia ovata</name>
    <dbReference type="NCBI Taxonomy" id="205694"/>
    <lineage>
        <taxon>Eukaryota</taxon>
        <taxon>Viridiplantae</taxon>
        <taxon>Streptophyta</taxon>
        <taxon>Embryophyta</taxon>
        <taxon>Tracheophyta</taxon>
        <taxon>Spermatophyta</taxon>
        <taxon>Magnoliopsida</taxon>
        <taxon>eudicotyledons</taxon>
        <taxon>Gunneridae</taxon>
        <taxon>Pentapetalae</taxon>
        <taxon>asterids</taxon>
        <taxon>lamiids</taxon>
        <taxon>Lamiales</taxon>
        <taxon>Oleaceae</taxon>
        <taxon>Forsythieae</taxon>
        <taxon>Forsythia</taxon>
    </lineage>
</organism>
<dbReference type="SUPFAM" id="SSF49562">
    <property type="entry name" value="C2 domain (Calcium/lipid-binding domain, CaLB)"/>
    <property type="match status" value="1"/>
</dbReference>
<evidence type="ECO:0000259" key="2">
    <source>
        <dbReference type="PROSITE" id="PS50004"/>
    </source>
</evidence>
<keyword evidence="1" id="KW-1133">Transmembrane helix</keyword>
<dbReference type="InterPro" id="IPR044750">
    <property type="entry name" value="C2_SRC2/BAP"/>
</dbReference>
<keyword evidence="4" id="KW-1185">Reference proteome</keyword>
<evidence type="ECO:0000313" key="3">
    <source>
        <dbReference type="EMBL" id="KAL2538585.1"/>
    </source>
</evidence>
<feature type="transmembrane region" description="Helical" evidence="1">
    <location>
        <begin position="155"/>
        <end position="174"/>
    </location>
</feature>
<dbReference type="AlphaFoldDB" id="A0ABD1VML0"/>
<comment type="caution">
    <text evidence="3">The sequence shown here is derived from an EMBL/GenBank/DDBJ whole genome shotgun (WGS) entry which is preliminary data.</text>
</comment>